<proteinExistence type="predicted"/>
<keyword evidence="2" id="KW-1185">Reference proteome</keyword>
<dbReference type="RefSeq" id="XP_035455640.2">
    <property type="nucleotide sequence ID" value="XM_035599747.2"/>
</dbReference>
<feature type="chain" id="PRO_5040429500" evidence="1">
    <location>
        <begin position="25"/>
        <end position="140"/>
    </location>
</feature>
<reference evidence="3" key="1">
    <citation type="submission" date="2025-08" db="UniProtKB">
        <authorList>
            <consortium name="RefSeq"/>
        </authorList>
    </citation>
    <scope>IDENTIFICATION</scope>
    <source>
        <tissue evidence="3">Whole larval tissue</tissue>
    </source>
</reference>
<sequence length="140" mass="16013">MSALNTFTLHMTFFLISECYFTTAMSTTAVTEASETKTRGSSFYNNIMNALLPSAKVKSAGNIDKSRHKREGLHGISPSTVIRFFLKLCIYLFGQFEDIDPHPMSKLNAEPDLINMEESYFPYMYEKDADMNRNQIYHGK</sequence>
<name>A0A9R0ETA6_SPOFR</name>
<protein>
    <submittedName>
        <fullName evidence="3">Uncharacterized protein LOC118279900</fullName>
    </submittedName>
</protein>
<keyword evidence="1" id="KW-0732">Signal</keyword>
<gene>
    <name evidence="3" type="primary">LOC118279900</name>
</gene>
<evidence type="ECO:0000313" key="2">
    <source>
        <dbReference type="Proteomes" id="UP000829999"/>
    </source>
</evidence>
<dbReference type="Proteomes" id="UP000829999">
    <property type="component" value="Chromosome 15"/>
</dbReference>
<feature type="signal peptide" evidence="1">
    <location>
        <begin position="1"/>
        <end position="24"/>
    </location>
</feature>
<dbReference type="GeneID" id="118279900"/>
<organism evidence="2 3">
    <name type="scientific">Spodoptera frugiperda</name>
    <name type="common">Fall armyworm</name>
    <dbReference type="NCBI Taxonomy" id="7108"/>
    <lineage>
        <taxon>Eukaryota</taxon>
        <taxon>Metazoa</taxon>
        <taxon>Ecdysozoa</taxon>
        <taxon>Arthropoda</taxon>
        <taxon>Hexapoda</taxon>
        <taxon>Insecta</taxon>
        <taxon>Pterygota</taxon>
        <taxon>Neoptera</taxon>
        <taxon>Endopterygota</taxon>
        <taxon>Lepidoptera</taxon>
        <taxon>Glossata</taxon>
        <taxon>Ditrysia</taxon>
        <taxon>Noctuoidea</taxon>
        <taxon>Noctuidae</taxon>
        <taxon>Amphipyrinae</taxon>
        <taxon>Spodoptera</taxon>
    </lineage>
</organism>
<evidence type="ECO:0000313" key="3">
    <source>
        <dbReference type="RefSeq" id="XP_035455640.2"/>
    </source>
</evidence>
<evidence type="ECO:0000256" key="1">
    <source>
        <dbReference type="SAM" id="SignalP"/>
    </source>
</evidence>
<dbReference type="AlphaFoldDB" id="A0A9R0ETA6"/>
<accession>A0A9R0ETA6</accession>